<dbReference type="InterPro" id="IPR029058">
    <property type="entry name" value="AB_hydrolase_fold"/>
</dbReference>
<dbReference type="GO" id="GO:0005634">
    <property type="term" value="C:nucleus"/>
    <property type="evidence" value="ECO:0007669"/>
    <property type="project" value="TreeGrafter"/>
</dbReference>
<dbReference type="InterPro" id="IPR053858">
    <property type="entry name" value="Arb2_dom"/>
</dbReference>
<dbReference type="AlphaFoldDB" id="A0A7S4L9C7"/>
<name>A0A7S4L9C7_9EUKA</name>
<dbReference type="EMBL" id="HBKR01026465">
    <property type="protein sequence ID" value="CAE2319303.1"/>
    <property type="molecule type" value="Transcribed_RNA"/>
</dbReference>
<dbReference type="GO" id="GO:0035197">
    <property type="term" value="F:siRNA binding"/>
    <property type="evidence" value="ECO:0007669"/>
    <property type="project" value="TreeGrafter"/>
</dbReference>
<dbReference type="Pfam" id="PF22749">
    <property type="entry name" value="Arb2"/>
    <property type="match status" value="2"/>
</dbReference>
<dbReference type="Gene3D" id="3.40.50.1820">
    <property type="entry name" value="alpha/beta hydrolase"/>
    <property type="match status" value="1"/>
</dbReference>
<reference evidence="2" key="1">
    <citation type="submission" date="2021-01" db="EMBL/GenBank/DDBJ databases">
        <authorList>
            <person name="Corre E."/>
            <person name="Pelletier E."/>
            <person name="Niang G."/>
            <person name="Scheremetjew M."/>
            <person name="Finn R."/>
            <person name="Kale V."/>
            <person name="Holt S."/>
            <person name="Cochrane G."/>
            <person name="Meng A."/>
            <person name="Brown T."/>
            <person name="Cohen L."/>
        </authorList>
    </citation>
    <scope>NUCLEOTIDE SEQUENCE</scope>
    <source>
        <strain evidence="2">SoJaBio B1-5/56/2</strain>
    </source>
</reference>
<dbReference type="PANTHER" id="PTHR21357:SF4">
    <property type="entry name" value="FAM172 FAMILY PROTEIN HOMOLOG CG10038"/>
    <property type="match status" value="1"/>
</dbReference>
<sequence length="244" mass="27529">MVMALELSGESKLSKLGYKFVDNKLLQNDDSPFKFLGQQHYEEVGDAVATYIEELLIKEGLEAVDLSKFANSTPGRLTEKPVIYSSPGVWAQDKQQQSEKSLILLIQGSGAVRAGQWARSLCINDSLCSGSQLNYIRRIKKMGWDVIVFNPNQPHTYQGPVSQRVVKNVEFVWERLQESKHQYKDIAIIAHSYGAHHTLNLLDNYPQVREKVKGIAFTDGVYQKASKQNAEILKRIGMNWVTSA</sequence>
<protein>
    <recommendedName>
        <fullName evidence="1">Arb2 domain-containing protein</fullName>
    </recommendedName>
</protein>
<feature type="domain" description="Arb2" evidence="1">
    <location>
        <begin position="168"/>
        <end position="243"/>
    </location>
</feature>
<evidence type="ECO:0000259" key="1">
    <source>
        <dbReference type="Pfam" id="PF22749"/>
    </source>
</evidence>
<dbReference type="SUPFAM" id="SSF53474">
    <property type="entry name" value="alpha/beta-Hydrolases"/>
    <property type="match status" value="1"/>
</dbReference>
<feature type="domain" description="Arb2" evidence="1">
    <location>
        <begin position="11"/>
        <end position="158"/>
    </location>
</feature>
<dbReference type="PANTHER" id="PTHR21357">
    <property type="entry name" value="FAM172 FAMILY PROTEIN HOMOLOG CG10038"/>
    <property type="match status" value="1"/>
</dbReference>
<evidence type="ECO:0000313" key="2">
    <source>
        <dbReference type="EMBL" id="CAE2319303.1"/>
    </source>
</evidence>
<gene>
    <name evidence="2" type="ORF">NAES01612_LOCUS17359</name>
</gene>
<dbReference type="GO" id="GO:0031048">
    <property type="term" value="P:regulatory ncRNA-mediated heterochromatin formation"/>
    <property type="evidence" value="ECO:0007669"/>
    <property type="project" value="TreeGrafter"/>
</dbReference>
<accession>A0A7S4L9C7</accession>
<proteinExistence type="predicted"/>
<dbReference type="InterPro" id="IPR048263">
    <property type="entry name" value="Arb2"/>
</dbReference>
<organism evidence="2">
    <name type="scientific">Paramoeba aestuarina</name>
    <dbReference type="NCBI Taxonomy" id="180227"/>
    <lineage>
        <taxon>Eukaryota</taxon>
        <taxon>Amoebozoa</taxon>
        <taxon>Discosea</taxon>
        <taxon>Flabellinia</taxon>
        <taxon>Dactylopodida</taxon>
        <taxon>Paramoebidae</taxon>
        <taxon>Paramoeba</taxon>
    </lineage>
</organism>